<dbReference type="GO" id="GO:0008270">
    <property type="term" value="F:zinc ion binding"/>
    <property type="evidence" value="ECO:0007669"/>
    <property type="project" value="InterPro"/>
</dbReference>
<evidence type="ECO:0000259" key="2">
    <source>
        <dbReference type="SMART" id="SM00507"/>
    </source>
</evidence>
<reference evidence="3" key="1">
    <citation type="journal article" date="2014" name="Int. J. Syst. Evol. Microbiol.">
        <title>Complete genome sequence of Corynebacterium casei LMG S-19264T (=DSM 44701T), isolated from a smear-ripened cheese.</title>
        <authorList>
            <consortium name="US DOE Joint Genome Institute (JGI-PGF)"/>
            <person name="Walter F."/>
            <person name="Albersmeier A."/>
            <person name="Kalinowski J."/>
            <person name="Ruckert C."/>
        </authorList>
    </citation>
    <scope>NUCLEOTIDE SEQUENCE</scope>
    <source>
        <strain evidence="3">CGMCC 4.7272</strain>
    </source>
</reference>
<feature type="domain" description="HNH nuclease" evidence="2">
    <location>
        <begin position="178"/>
        <end position="242"/>
    </location>
</feature>
<dbReference type="InterPro" id="IPR003615">
    <property type="entry name" value="HNH_nuc"/>
</dbReference>
<name>A0A917KZ16_9ACTN</name>
<dbReference type="CDD" id="cd00085">
    <property type="entry name" value="HNHc"/>
    <property type="match status" value="1"/>
</dbReference>
<accession>A0A917KZ16</accession>
<comment type="caution">
    <text evidence="3">The sequence shown here is derived from an EMBL/GenBank/DDBJ whole genome shotgun (WGS) entry which is preliminary data.</text>
</comment>
<proteinExistence type="predicted"/>
<dbReference type="GO" id="GO:0004519">
    <property type="term" value="F:endonuclease activity"/>
    <property type="evidence" value="ECO:0007669"/>
    <property type="project" value="InterPro"/>
</dbReference>
<dbReference type="GO" id="GO:0003676">
    <property type="term" value="F:nucleic acid binding"/>
    <property type="evidence" value="ECO:0007669"/>
    <property type="project" value="InterPro"/>
</dbReference>
<keyword evidence="4" id="KW-1185">Reference proteome</keyword>
<evidence type="ECO:0000313" key="3">
    <source>
        <dbReference type="EMBL" id="GGJ31933.1"/>
    </source>
</evidence>
<dbReference type="EMBL" id="BMMU01000008">
    <property type="protein sequence ID" value="GGJ31933.1"/>
    <property type="molecule type" value="Genomic_DNA"/>
</dbReference>
<dbReference type="SMART" id="SM00507">
    <property type="entry name" value="HNHc"/>
    <property type="match status" value="1"/>
</dbReference>
<dbReference type="Pfam" id="PF01844">
    <property type="entry name" value="HNH"/>
    <property type="match status" value="1"/>
</dbReference>
<reference evidence="3" key="2">
    <citation type="submission" date="2020-09" db="EMBL/GenBank/DDBJ databases">
        <authorList>
            <person name="Sun Q."/>
            <person name="Zhou Y."/>
        </authorList>
    </citation>
    <scope>NUCLEOTIDE SEQUENCE</scope>
    <source>
        <strain evidence="3">CGMCC 4.7272</strain>
    </source>
</reference>
<organism evidence="3 4">
    <name type="scientific">Streptomyces lacrimifluminis</name>
    <dbReference type="NCBI Taxonomy" id="1500077"/>
    <lineage>
        <taxon>Bacteria</taxon>
        <taxon>Bacillati</taxon>
        <taxon>Actinomycetota</taxon>
        <taxon>Actinomycetes</taxon>
        <taxon>Kitasatosporales</taxon>
        <taxon>Streptomycetaceae</taxon>
        <taxon>Streptomyces</taxon>
    </lineage>
</organism>
<dbReference type="AlphaFoldDB" id="A0A917KZ16"/>
<dbReference type="Gene3D" id="1.10.30.50">
    <property type="match status" value="1"/>
</dbReference>
<dbReference type="Proteomes" id="UP000625682">
    <property type="component" value="Unassembled WGS sequence"/>
</dbReference>
<gene>
    <name evidence="3" type="ORF">GCM10012282_30730</name>
</gene>
<evidence type="ECO:0000256" key="1">
    <source>
        <dbReference type="SAM" id="MobiDB-lite"/>
    </source>
</evidence>
<feature type="region of interest" description="Disordered" evidence="1">
    <location>
        <begin position="251"/>
        <end position="272"/>
    </location>
</feature>
<dbReference type="InterPro" id="IPR002711">
    <property type="entry name" value="HNH"/>
</dbReference>
<evidence type="ECO:0000313" key="4">
    <source>
        <dbReference type="Proteomes" id="UP000625682"/>
    </source>
</evidence>
<sequence length="272" mass="30661">MCNTPYGSLNAPSDAPNTHTILLMRSPAWTEDELVLAGALVVKNSWRELRTGDREVQELSELLRALPLHGPEAHALAGFRSPDSVSRKTSDFATNYVPYQGKRTRCGEPTRLMIKAFSEREAEMLQAAQSIEDGIGTGELQLIPQQPDEIDEDGTTAIEGRLLVRRALARERDPRLRKLKIQQFRRGERPLQCEVCDFDFSHVYGSLGDGYIEVHHVTPLYISGTRETKLDDLACLCANCHRMCHRNRPGESWRTPDDLRDEIRKSGESGPH</sequence>
<protein>
    <recommendedName>
        <fullName evidence="2">HNH nuclease domain-containing protein</fullName>
    </recommendedName>
</protein>